<evidence type="ECO:0000256" key="7">
    <source>
        <dbReference type="ARBA" id="ARBA00022989"/>
    </source>
</evidence>
<evidence type="ECO:0000313" key="12">
    <source>
        <dbReference type="EMBL" id="KAA1415525.1"/>
    </source>
</evidence>
<dbReference type="NCBIfam" id="TIGR01726">
    <property type="entry name" value="HEQRo_perm_3TM"/>
    <property type="match status" value="1"/>
</dbReference>
<keyword evidence="8 9" id="KW-0472">Membrane</keyword>
<dbReference type="PANTHER" id="PTHR30614">
    <property type="entry name" value="MEMBRANE COMPONENT OF AMINO ACID ABC TRANSPORTER"/>
    <property type="match status" value="1"/>
</dbReference>
<comment type="similarity">
    <text evidence="2">Belongs to the binding-protein-dependent transport system permease family. HisMQ subfamily.</text>
</comment>
<evidence type="ECO:0000256" key="2">
    <source>
        <dbReference type="ARBA" id="ARBA00010072"/>
    </source>
</evidence>
<dbReference type="RefSeq" id="WP_149730399.1">
    <property type="nucleotide sequence ID" value="NZ_VUJV01000009.1"/>
</dbReference>
<accession>A0A5B1L4T8</accession>
<evidence type="ECO:0000256" key="10">
    <source>
        <dbReference type="SAM" id="MobiDB-lite"/>
    </source>
</evidence>
<keyword evidence="13" id="KW-1185">Reference proteome</keyword>
<keyword evidence="6" id="KW-0029">Amino-acid transport</keyword>
<protein>
    <submittedName>
        <fullName evidence="12">Amino acid ABC transporter permease</fullName>
    </submittedName>
</protein>
<feature type="transmembrane region" description="Helical" evidence="9">
    <location>
        <begin position="248"/>
        <end position="269"/>
    </location>
</feature>
<dbReference type="PROSITE" id="PS50928">
    <property type="entry name" value="ABC_TM1"/>
    <property type="match status" value="1"/>
</dbReference>
<keyword evidence="3 9" id="KW-0813">Transport</keyword>
<dbReference type="GO" id="GO:0043190">
    <property type="term" value="C:ATP-binding cassette (ABC) transporter complex"/>
    <property type="evidence" value="ECO:0007669"/>
    <property type="project" value="InterPro"/>
</dbReference>
<dbReference type="Proteomes" id="UP000325003">
    <property type="component" value="Unassembled WGS sequence"/>
</dbReference>
<evidence type="ECO:0000259" key="11">
    <source>
        <dbReference type="PROSITE" id="PS50928"/>
    </source>
</evidence>
<comment type="subcellular location">
    <subcellularLocation>
        <location evidence="1 9">Cell membrane</location>
        <topology evidence="1 9">Multi-pass membrane protein</topology>
    </subcellularLocation>
</comment>
<dbReference type="InterPro" id="IPR000515">
    <property type="entry name" value="MetI-like"/>
</dbReference>
<feature type="transmembrane region" description="Helical" evidence="9">
    <location>
        <begin position="82"/>
        <end position="103"/>
    </location>
</feature>
<feature type="region of interest" description="Disordered" evidence="10">
    <location>
        <begin position="1"/>
        <end position="21"/>
    </location>
</feature>
<evidence type="ECO:0000256" key="4">
    <source>
        <dbReference type="ARBA" id="ARBA00022475"/>
    </source>
</evidence>
<reference evidence="12 13" key="2">
    <citation type="submission" date="2019-09" db="EMBL/GenBank/DDBJ databases">
        <authorList>
            <person name="Jin C."/>
        </authorList>
    </citation>
    <scope>NUCLEOTIDE SEQUENCE [LARGE SCALE GENOMIC DNA]</scope>
    <source>
        <strain evidence="12 13">BN130099</strain>
    </source>
</reference>
<dbReference type="Gene3D" id="1.10.3720.10">
    <property type="entry name" value="MetI-like"/>
    <property type="match status" value="1"/>
</dbReference>
<dbReference type="SUPFAM" id="SSF161098">
    <property type="entry name" value="MetI-like"/>
    <property type="match status" value="1"/>
</dbReference>
<evidence type="ECO:0000256" key="9">
    <source>
        <dbReference type="RuleBase" id="RU363032"/>
    </source>
</evidence>
<proteinExistence type="inferred from homology"/>
<feature type="transmembrane region" description="Helical" evidence="9">
    <location>
        <begin position="115"/>
        <end position="138"/>
    </location>
</feature>
<reference evidence="12 13" key="1">
    <citation type="submission" date="2019-09" db="EMBL/GenBank/DDBJ databases">
        <title>Nocardioides panacisoli sp. nov., isolated from the soil of a ginseng field.</title>
        <authorList>
            <person name="Cho C."/>
        </authorList>
    </citation>
    <scope>NUCLEOTIDE SEQUENCE [LARGE SCALE GENOMIC DNA]</scope>
    <source>
        <strain evidence="12 13">BN130099</strain>
    </source>
</reference>
<feature type="transmembrane region" description="Helical" evidence="9">
    <location>
        <begin position="28"/>
        <end position="48"/>
    </location>
</feature>
<evidence type="ECO:0000313" key="13">
    <source>
        <dbReference type="Proteomes" id="UP000325003"/>
    </source>
</evidence>
<name>A0A5B1L4T8_9ACTN</name>
<evidence type="ECO:0000256" key="1">
    <source>
        <dbReference type="ARBA" id="ARBA00004651"/>
    </source>
</evidence>
<organism evidence="12 13">
    <name type="scientific">Nocardioides humilatus</name>
    <dbReference type="NCBI Taxonomy" id="2607660"/>
    <lineage>
        <taxon>Bacteria</taxon>
        <taxon>Bacillati</taxon>
        <taxon>Actinomycetota</taxon>
        <taxon>Actinomycetes</taxon>
        <taxon>Propionibacteriales</taxon>
        <taxon>Nocardioidaceae</taxon>
        <taxon>Nocardioides</taxon>
    </lineage>
</organism>
<dbReference type="InterPro" id="IPR043429">
    <property type="entry name" value="ArtM/GltK/GlnP/TcyL/YhdX-like"/>
</dbReference>
<evidence type="ECO:0000256" key="6">
    <source>
        <dbReference type="ARBA" id="ARBA00022970"/>
    </source>
</evidence>
<dbReference type="EMBL" id="VUJV01000009">
    <property type="protein sequence ID" value="KAA1415525.1"/>
    <property type="molecule type" value="Genomic_DNA"/>
</dbReference>
<dbReference type="PANTHER" id="PTHR30614:SF20">
    <property type="entry name" value="GLUTAMINE TRANSPORT SYSTEM PERMEASE PROTEIN GLNP"/>
    <property type="match status" value="1"/>
</dbReference>
<keyword evidence="4" id="KW-1003">Cell membrane</keyword>
<feature type="domain" description="ABC transmembrane type-1" evidence="11">
    <location>
        <begin position="76"/>
        <end position="269"/>
    </location>
</feature>
<dbReference type="GO" id="GO:0006865">
    <property type="term" value="P:amino acid transport"/>
    <property type="evidence" value="ECO:0007669"/>
    <property type="project" value="UniProtKB-KW"/>
</dbReference>
<dbReference type="InterPro" id="IPR035906">
    <property type="entry name" value="MetI-like_sf"/>
</dbReference>
<sequence length="285" mass="31283">MSSPAPWAPSPRELERRRTRTRQRRNRVLIATTATVVVIGGLAAAVVLSPGWPRVRESFFDGFHARKSLPAIVDGFWINVKMFLIAEPLILVIGLAIAVTRVARSPWLVPLRGLAVVYTDVVRGVPTLLLVFLFAFGIPALELQGLPDGAFFWATAALVVSYSAYVAEVFRSGIESVHPSQVLSAQALALTRGQALRHVVVPQAVRRVVPPLLNDFVSLQKDTALVASVSIFDALFTARDYANYNFNYTPYVVVACFFVAMTVPLARLCDWLAARVARRERAGAL</sequence>
<dbReference type="AlphaFoldDB" id="A0A5B1L4T8"/>
<evidence type="ECO:0000256" key="3">
    <source>
        <dbReference type="ARBA" id="ARBA00022448"/>
    </source>
</evidence>
<feature type="transmembrane region" description="Helical" evidence="9">
    <location>
        <begin position="150"/>
        <end position="170"/>
    </location>
</feature>
<dbReference type="Pfam" id="PF00528">
    <property type="entry name" value="BPD_transp_1"/>
    <property type="match status" value="1"/>
</dbReference>
<evidence type="ECO:0000256" key="5">
    <source>
        <dbReference type="ARBA" id="ARBA00022692"/>
    </source>
</evidence>
<keyword evidence="5 9" id="KW-0812">Transmembrane</keyword>
<dbReference type="InterPro" id="IPR010065">
    <property type="entry name" value="AA_ABC_transptr_permease_3TM"/>
</dbReference>
<keyword evidence="7 9" id="KW-1133">Transmembrane helix</keyword>
<evidence type="ECO:0000256" key="8">
    <source>
        <dbReference type="ARBA" id="ARBA00023136"/>
    </source>
</evidence>
<gene>
    <name evidence="12" type="ORF">F0U44_21345</name>
</gene>
<dbReference type="GO" id="GO:0022857">
    <property type="term" value="F:transmembrane transporter activity"/>
    <property type="evidence" value="ECO:0007669"/>
    <property type="project" value="InterPro"/>
</dbReference>
<comment type="caution">
    <text evidence="12">The sequence shown here is derived from an EMBL/GenBank/DDBJ whole genome shotgun (WGS) entry which is preliminary data.</text>
</comment>